<reference evidence="3 4" key="1">
    <citation type="submission" date="2018-02" db="EMBL/GenBank/DDBJ databases">
        <title>Genomic Encyclopedia of Archaeal and Bacterial Type Strains, Phase II (KMG-II): from individual species to whole genera.</title>
        <authorList>
            <person name="Goeker M."/>
        </authorList>
    </citation>
    <scope>NUCLEOTIDE SEQUENCE [LARGE SCALE GENOMIC DNA]</scope>
    <source>
        <strain evidence="3 4">YU 961-1</strain>
    </source>
</reference>
<keyword evidence="4" id="KW-1185">Reference proteome</keyword>
<dbReference type="GO" id="GO:0005886">
    <property type="term" value="C:plasma membrane"/>
    <property type="evidence" value="ECO:0007669"/>
    <property type="project" value="TreeGrafter"/>
</dbReference>
<evidence type="ECO:0000313" key="4">
    <source>
        <dbReference type="Proteomes" id="UP000239203"/>
    </source>
</evidence>
<accession>A0A2S6GRV7</accession>
<dbReference type="InterPro" id="IPR005552">
    <property type="entry name" value="Scramblase"/>
</dbReference>
<dbReference type="RefSeq" id="WP_104479439.1">
    <property type="nucleotide sequence ID" value="NZ_CP154825.1"/>
</dbReference>
<dbReference type="Gene3D" id="2.40.160.200">
    <property type="entry name" value="LURP1-related"/>
    <property type="match status" value="1"/>
</dbReference>
<evidence type="ECO:0000256" key="1">
    <source>
        <dbReference type="SAM" id="MobiDB-lite"/>
    </source>
</evidence>
<feature type="region of interest" description="Disordered" evidence="1">
    <location>
        <begin position="1"/>
        <end position="62"/>
    </location>
</feature>
<organism evidence="3 4">
    <name type="scientific">Actinokineospora auranticolor</name>
    <dbReference type="NCBI Taxonomy" id="155976"/>
    <lineage>
        <taxon>Bacteria</taxon>
        <taxon>Bacillati</taxon>
        <taxon>Actinomycetota</taxon>
        <taxon>Actinomycetes</taxon>
        <taxon>Pseudonocardiales</taxon>
        <taxon>Pseudonocardiaceae</taxon>
        <taxon>Actinokineospora</taxon>
    </lineage>
</organism>
<dbReference type="InterPro" id="IPR025659">
    <property type="entry name" value="Tubby-like_C"/>
</dbReference>
<dbReference type="Pfam" id="PF03803">
    <property type="entry name" value="Scramblase"/>
    <property type="match status" value="1"/>
</dbReference>
<evidence type="ECO:0000313" key="3">
    <source>
        <dbReference type="EMBL" id="PPK67939.1"/>
    </source>
</evidence>
<dbReference type="Proteomes" id="UP000239203">
    <property type="component" value="Unassembled WGS sequence"/>
</dbReference>
<feature type="domain" description="DUF2510" evidence="2">
    <location>
        <begin position="6"/>
        <end position="37"/>
    </location>
</feature>
<dbReference type="AlphaFoldDB" id="A0A2S6GRV7"/>
<proteinExistence type="predicted"/>
<dbReference type="InterPro" id="IPR018929">
    <property type="entry name" value="DUF2510"/>
</dbReference>
<dbReference type="InterPro" id="IPR038595">
    <property type="entry name" value="LOR_sf"/>
</dbReference>
<protein>
    <submittedName>
        <fullName evidence="3">Uncharacterized protein DUF2510</fullName>
    </submittedName>
</protein>
<feature type="compositionally biased region" description="Low complexity" evidence="1">
    <location>
        <begin position="23"/>
        <end position="42"/>
    </location>
</feature>
<name>A0A2S6GRV7_9PSEU</name>
<dbReference type="PANTHER" id="PTHR23248">
    <property type="entry name" value="PHOSPHOLIPID SCRAMBLASE-RELATED"/>
    <property type="match status" value="1"/>
</dbReference>
<comment type="caution">
    <text evidence="3">The sequence shown here is derived from an EMBL/GenBank/DDBJ whole genome shotgun (WGS) entry which is preliminary data.</text>
</comment>
<evidence type="ECO:0000259" key="2">
    <source>
        <dbReference type="Pfam" id="PF10708"/>
    </source>
</evidence>
<sequence>MTTPQPGWYPENPGSSVLRWWDGQNWTNQTQQGQPGQQRAAGPQPPRSDASGWEIPLGGAQDPNKIREQQRRAGVGQVGQGGGTLFTEPVLVVNQKVKLIEMSNEYSVFDQQGRQIGSVAQVGQSALKKVVRFLGSYDQFFTHKLEVRDLNHQVVLRLTRPAKVFKSRMVVERGDGAPVGEIVQQNVFGKIRFSFVVGGQEIGGIQAENWRAWNFAILDHTGTEVARITKTFEGIAKTLFTTADNYVLQVHRPLSDPLVSMVVASALTVDTALKQDSRGFG</sequence>
<dbReference type="EMBL" id="PTIX01000006">
    <property type="protein sequence ID" value="PPK67939.1"/>
    <property type="molecule type" value="Genomic_DNA"/>
</dbReference>
<dbReference type="PANTHER" id="PTHR23248:SF9">
    <property type="entry name" value="PHOSPHOLIPID SCRAMBLASE"/>
    <property type="match status" value="1"/>
</dbReference>
<dbReference type="Pfam" id="PF10708">
    <property type="entry name" value="DUF2510"/>
    <property type="match status" value="1"/>
</dbReference>
<dbReference type="GO" id="GO:0017128">
    <property type="term" value="F:phospholipid scramblase activity"/>
    <property type="evidence" value="ECO:0007669"/>
    <property type="project" value="InterPro"/>
</dbReference>
<dbReference type="SUPFAM" id="SSF54518">
    <property type="entry name" value="Tubby C-terminal domain-like"/>
    <property type="match status" value="1"/>
</dbReference>
<dbReference type="OrthoDB" id="3468573at2"/>
<gene>
    <name evidence="3" type="ORF">CLV40_106170</name>
</gene>